<gene>
    <name evidence="4" type="ORF">LDAN0321_LOCUS14029</name>
</gene>
<dbReference type="PANTHER" id="PTHR23355">
    <property type="entry name" value="RIBONUCLEASE"/>
    <property type="match status" value="1"/>
</dbReference>
<feature type="compositionally biased region" description="Basic residues" evidence="2">
    <location>
        <begin position="61"/>
        <end position="73"/>
    </location>
</feature>
<proteinExistence type="inferred from homology"/>
<comment type="similarity">
    <text evidence="1">Belongs to the RNR ribonuclease family.</text>
</comment>
<sequence length="1061" mass="119176">MNAPTEGNTPTDVSSTSKRNQTRRRRRPKVNQNNGTEDMGKAGEGMEAPEKLIGTESKSKKSEKKSKKKLKFKNRAEGNERSEDRSRDTDEEKVSSKQNRQEKKEKKESKSKTDEVGGAPARGKALSKSITGEEGKGPAKPKENEKNIKRSEKRNRQKKSPKKNQEANKGGRVDDKAVEENEGTLGQMPENGKSSKNARRKNKTPQKRDQETKAASKARNSSTPRKKMYEEHLSIEEALKLYNERKLSRGKLRCLPGNKLAFVACDRGDFSVDIVIMSEKDRNRALDGDIVFVEIVEDDGVDNDSAAAGFTDADIDGGVTDVDNVETHLEDLVIDDENSAGSEYENISDYEIQNQLWNPVIDFRQRKKSLSTSTSMDQIQKQGRVVHVTAQNDATKNRAIIGRLVLGKHNDDIVLLAPMDRKLPVFLSVDFKASRKFKNTRKGSSSNECGPPLLYRAHYKSDSWGVHHRFPPCSNVEEIGESYDPEGETQALLLENNIDYTDEFSDEVMEDVYNAVGAEQKHSNANSWAPTPEQCEGRRDFRQHRIFTIDPTTAKDLDDALHIRQINNHQVEIGVHIADVTHFCEMDTHVDQEARKRATTVYLVDRTIPMLPRPLCEIACSLNENVDRLAFSCVWVMNMDGTLATADGSRECAVWYGKSVIRSCARLDYFTAQNIIENKVAAVPGVGPVEEEYWEKSRQPTGGHSIDEVAADVRLMHKVAMARRALRFENGALALNGIKLTFRLNQETTTPELCEPYPIKDSNRLVEEYMLLANYLVAERLITHSGGRALLRNHSPPLENGLGDVVEGAKVEGFEIDASNSQTLQMSLNRLGRECQDELVMQTITSMLTTPMKPAEYIAAGELTQEAWRHFALNIPYYTHFTSPIRRYADVIVHRLLQATLEGEEAVEQFPWEQGTIHEVASHCNERRMGSKKAQERSDRVFLSLYLRANPIEQTLAVVIGVGEKTFTVLVPSLGLNQSVFLEDHEHLEANIVEKGKMIVLRPKHSLSDGKEASETAALCNWDKLNIQLFAKIVVSCACKARPPVDVAVRVVGPYTERSYR</sequence>
<feature type="region of interest" description="Disordered" evidence="2">
    <location>
        <begin position="1"/>
        <end position="229"/>
    </location>
</feature>
<dbReference type="InterPro" id="IPR012340">
    <property type="entry name" value="NA-bd_OB-fold"/>
</dbReference>
<evidence type="ECO:0000256" key="2">
    <source>
        <dbReference type="SAM" id="MobiDB-lite"/>
    </source>
</evidence>
<dbReference type="GO" id="GO:0000175">
    <property type="term" value="F:3'-5'-RNA exonuclease activity"/>
    <property type="evidence" value="ECO:0007669"/>
    <property type="project" value="TreeGrafter"/>
</dbReference>
<evidence type="ECO:0000313" key="4">
    <source>
        <dbReference type="EMBL" id="CAD9592921.1"/>
    </source>
</evidence>
<name>A0A7S2L1B9_9STRA</name>
<dbReference type="SUPFAM" id="SSF50249">
    <property type="entry name" value="Nucleic acid-binding proteins"/>
    <property type="match status" value="3"/>
</dbReference>
<feature type="compositionally biased region" description="Basic and acidic residues" evidence="2">
    <location>
        <begin position="74"/>
        <end position="115"/>
    </location>
</feature>
<dbReference type="PROSITE" id="PS01175">
    <property type="entry name" value="RIBONUCLEASE_II"/>
    <property type="match status" value="1"/>
</dbReference>
<dbReference type="GO" id="GO:0000932">
    <property type="term" value="C:P-body"/>
    <property type="evidence" value="ECO:0007669"/>
    <property type="project" value="TreeGrafter"/>
</dbReference>
<dbReference type="Pfam" id="PF17849">
    <property type="entry name" value="OB_Dis3"/>
    <property type="match status" value="1"/>
</dbReference>
<feature type="compositionally biased region" description="Basic residues" evidence="2">
    <location>
        <begin position="151"/>
        <end position="162"/>
    </location>
</feature>
<dbReference type="SMART" id="SM00955">
    <property type="entry name" value="RNB"/>
    <property type="match status" value="1"/>
</dbReference>
<dbReference type="GO" id="GO:0006402">
    <property type="term" value="P:mRNA catabolic process"/>
    <property type="evidence" value="ECO:0007669"/>
    <property type="project" value="TreeGrafter"/>
</dbReference>
<dbReference type="GO" id="GO:0003723">
    <property type="term" value="F:RNA binding"/>
    <property type="evidence" value="ECO:0007669"/>
    <property type="project" value="InterPro"/>
</dbReference>
<dbReference type="Gene3D" id="2.40.50.690">
    <property type="match status" value="1"/>
</dbReference>
<evidence type="ECO:0000259" key="3">
    <source>
        <dbReference type="SMART" id="SM00955"/>
    </source>
</evidence>
<dbReference type="InterPro" id="IPR001900">
    <property type="entry name" value="RNase_II/R"/>
</dbReference>
<dbReference type="InterPro" id="IPR022966">
    <property type="entry name" value="RNase_II/R_CS"/>
</dbReference>
<dbReference type="AlphaFoldDB" id="A0A7S2L1B9"/>
<dbReference type="InterPro" id="IPR041505">
    <property type="entry name" value="Dis3_CSD2"/>
</dbReference>
<feature type="compositionally biased region" description="Basic and acidic residues" evidence="2">
    <location>
        <begin position="163"/>
        <end position="179"/>
    </location>
</feature>
<feature type="compositionally biased region" description="Polar residues" evidence="2">
    <location>
        <begin position="1"/>
        <end position="19"/>
    </location>
</feature>
<protein>
    <recommendedName>
        <fullName evidence="3">RNB domain-containing protein</fullName>
    </recommendedName>
</protein>
<organism evidence="4">
    <name type="scientific">Leptocylindrus danicus</name>
    <dbReference type="NCBI Taxonomy" id="163516"/>
    <lineage>
        <taxon>Eukaryota</taxon>
        <taxon>Sar</taxon>
        <taxon>Stramenopiles</taxon>
        <taxon>Ochrophyta</taxon>
        <taxon>Bacillariophyta</taxon>
        <taxon>Coscinodiscophyceae</taxon>
        <taxon>Chaetocerotophycidae</taxon>
        <taxon>Leptocylindrales</taxon>
        <taxon>Leptocylindraceae</taxon>
        <taxon>Leptocylindrus</taxon>
    </lineage>
</organism>
<reference evidence="4" key="1">
    <citation type="submission" date="2021-01" db="EMBL/GenBank/DDBJ databases">
        <authorList>
            <person name="Corre E."/>
            <person name="Pelletier E."/>
            <person name="Niang G."/>
            <person name="Scheremetjew M."/>
            <person name="Finn R."/>
            <person name="Kale V."/>
            <person name="Holt S."/>
            <person name="Cochrane G."/>
            <person name="Meng A."/>
            <person name="Brown T."/>
            <person name="Cohen L."/>
        </authorList>
    </citation>
    <scope>NUCLEOTIDE SEQUENCE</scope>
    <source>
        <strain evidence="4">B650</strain>
    </source>
</reference>
<dbReference type="PANTHER" id="PTHR23355:SF9">
    <property type="entry name" value="DIS3-LIKE EXONUCLEASE 2"/>
    <property type="match status" value="1"/>
</dbReference>
<dbReference type="EMBL" id="HBGY01022215">
    <property type="protein sequence ID" value="CAD9592921.1"/>
    <property type="molecule type" value="Transcribed_RNA"/>
</dbReference>
<feature type="compositionally biased region" description="Basic residues" evidence="2">
    <location>
        <begin position="20"/>
        <end position="29"/>
    </location>
</feature>
<evidence type="ECO:0000256" key="1">
    <source>
        <dbReference type="RuleBase" id="RU003901"/>
    </source>
</evidence>
<feature type="compositionally biased region" description="Basic residues" evidence="2">
    <location>
        <begin position="196"/>
        <end position="205"/>
    </location>
</feature>
<dbReference type="Pfam" id="PF00773">
    <property type="entry name" value="RNB"/>
    <property type="match status" value="1"/>
</dbReference>
<feature type="domain" description="RNB" evidence="3">
    <location>
        <begin position="538"/>
        <end position="903"/>
    </location>
</feature>
<dbReference type="InterPro" id="IPR050180">
    <property type="entry name" value="RNR_Ribonuclease"/>
</dbReference>
<accession>A0A7S2L1B9</accession>
<feature type="compositionally biased region" description="Basic and acidic residues" evidence="2">
    <location>
        <begin position="131"/>
        <end position="150"/>
    </location>
</feature>